<dbReference type="InterPro" id="IPR005202">
    <property type="entry name" value="TF_GRAS"/>
</dbReference>
<evidence type="ECO:0000256" key="6">
    <source>
        <dbReference type="SAM" id="Phobius"/>
    </source>
</evidence>
<evidence type="ECO:0000313" key="7">
    <source>
        <dbReference type="EMBL" id="KOM39400.1"/>
    </source>
</evidence>
<keyword evidence="6" id="KW-1133">Transmembrane helix</keyword>
<keyword evidence="6" id="KW-0472">Membrane</keyword>
<protein>
    <submittedName>
        <fullName evidence="7">Uncharacterized protein</fullName>
    </submittedName>
</protein>
<feature type="short sequence motif" description="VHIID" evidence="5">
    <location>
        <begin position="364"/>
        <end position="368"/>
    </location>
</feature>
<dbReference type="Proteomes" id="UP000053144">
    <property type="component" value="Chromosome 3"/>
</dbReference>
<comment type="similarity">
    <text evidence="5">Belongs to the GRAS family.</text>
</comment>
<dbReference type="PROSITE" id="PS50985">
    <property type="entry name" value="GRAS"/>
    <property type="match status" value="1"/>
</dbReference>
<evidence type="ECO:0000313" key="8">
    <source>
        <dbReference type="Proteomes" id="UP000053144"/>
    </source>
</evidence>
<keyword evidence="6" id="KW-0812">Transmembrane</keyword>
<evidence type="ECO:0000256" key="2">
    <source>
        <dbReference type="ARBA" id="ARBA00023015"/>
    </source>
</evidence>
<feature type="region of interest" description="SAW" evidence="5">
    <location>
        <begin position="545"/>
        <end position="621"/>
    </location>
</feature>
<dbReference type="STRING" id="3914.A0A0L9U962"/>
<comment type="subcellular location">
    <subcellularLocation>
        <location evidence="1">Nucleus</location>
    </subcellularLocation>
</comment>
<evidence type="ECO:0000256" key="4">
    <source>
        <dbReference type="ARBA" id="ARBA00023242"/>
    </source>
</evidence>
<dbReference type="Pfam" id="PF03514">
    <property type="entry name" value="GRAS"/>
    <property type="match status" value="1"/>
</dbReference>
<keyword evidence="4" id="KW-0539">Nucleus</keyword>
<comment type="caution">
    <text evidence="5">Lacks conserved residue(s) required for the propagation of feature annotation.</text>
</comment>
<proteinExistence type="inferred from homology"/>
<sequence length="623" mass="72064">MRTSRTSSSELHVPITFMNFVIILFFDHLYVQIFLFHLDRGNGYPLPYVYLDKHNFLINYVNMENDQFSSTALNLREILVGYGSTQEDVFQEKESFSGMELLGPIEDEKGTKLFEDEDQKQLQEPQVYKLLEVFNCDYDMQLKPTPQFDETTWPAKHDIESAEHNNHVSPSLASLELLRNYRSRFKRISEQNIAKPSLDHHQISTEEIIRVAGARYVQYSAHWNDSFCIPMHPYGLDFGCLSEEENRDVELAQFLLAAAERVGCHQFERASRLLLHCQLNSSPNNGSPVQRVIFHFAQALRERIDRGLGRTTAKGSEKKEEREWIQKIDTNVALTFHQNIPFNQVMQFTGIQTIVEHVASETKIHVIDFETICGVHNTILMQALTERQDCKVQLLKITALALNSCRSMIQETGKRLASFAESLNLPFLYNAVFVTDFAEIREGDFEIGEGEAVAVYSPYFLRCMVSRPDCMENLMRVIWNMKPVIMIVLEVEANHNSPIFVNRFIEALFFYSAYFDCLGSCINDENESRRKIETVLSEGIREIVAMEGRERKVRNVKIDVWRKFFARYRMVETGFSESSLYQAHLVNKEFAFGKFCTLEKNGKCIIVGWKGTPVHSVSAWRFL</sequence>
<keyword evidence="3" id="KW-0804">Transcription</keyword>
<evidence type="ECO:0000256" key="5">
    <source>
        <dbReference type="PROSITE-ProRule" id="PRU01191"/>
    </source>
</evidence>
<keyword evidence="2" id="KW-0805">Transcription regulation</keyword>
<dbReference type="PANTHER" id="PTHR31636">
    <property type="entry name" value="OSJNBA0084A10.13 PROTEIN-RELATED"/>
    <property type="match status" value="1"/>
</dbReference>
<feature type="region of interest" description="Leucine repeat II (LRII)" evidence="5">
    <location>
        <begin position="411"/>
        <end position="443"/>
    </location>
</feature>
<feature type="transmembrane region" description="Helical" evidence="6">
    <location>
        <begin position="12"/>
        <end position="31"/>
    </location>
</feature>
<reference evidence="8" key="1">
    <citation type="journal article" date="2015" name="Proc. Natl. Acad. Sci. U.S.A.">
        <title>Genome sequencing of adzuki bean (Vigna angularis) provides insight into high starch and low fat accumulation and domestication.</title>
        <authorList>
            <person name="Yang K."/>
            <person name="Tian Z."/>
            <person name="Chen C."/>
            <person name="Luo L."/>
            <person name="Zhao B."/>
            <person name="Wang Z."/>
            <person name="Yu L."/>
            <person name="Li Y."/>
            <person name="Sun Y."/>
            <person name="Li W."/>
            <person name="Chen Y."/>
            <person name="Li Y."/>
            <person name="Zhang Y."/>
            <person name="Ai D."/>
            <person name="Zhao J."/>
            <person name="Shang C."/>
            <person name="Ma Y."/>
            <person name="Wu B."/>
            <person name="Wang M."/>
            <person name="Gao L."/>
            <person name="Sun D."/>
            <person name="Zhang P."/>
            <person name="Guo F."/>
            <person name="Wang W."/>
            <person name="Li Y."/>
            <person name="Wang J."/>
            <person name="Varshney R.K."/>
            <person name="Wang J."/>
            <person name="Ling H.Q."/>
            <person name="Wan P."/>
        </authorList>
    </citation>
    <scope>NUCLEOTIDE SEQUENCE</scope>
    <source>
        <strain evidence="8">cv. Jingnong 6</strain>
    </source>
</reference>
<evidence type="ECO:0000256" key="3">
    <source>
        <dbReference type="ARBA" id="ARBA00023163"/>
    </source>
</evidence>
<dbReference type="Gramene" id="KOM39400">
    <property type="protein sequence ID" value="KOM39400"/>
    <property type="gene ID" value="LR48_Vigan03g278200"/>
</dbReference>
<accession>A0A0L9U962</accession>
<gene>
    <name evidence="7" type="ORF">LR48_Vigan03g278200</name>
</gene>
<dbReference type="EMBL" id="CM003373">
    <property type="protein sequence ID" value="KOM39400.1"/>
    <property type="molecule type" value="Genomic_DNA"/>
</dbReference>
<name>A0A0L9U962_PHAAN</name>
<organism evidence="7 8">
    <name type="scientific">Phaseolus angularis</name>
    <name type="common">Azuki bean</name>
    <name type="synonym">Vigna angularis</name>
    <dbReference type="NCBI Taxonomy" id="3914"/>
    <lineage>
        <taxon>Eukaryota</taxon>
        <taxon>Viridiplantae</taxon>
        <taxon>Streptophyta</taxon>
        <taxon>Embryophyta</taxon>
        <taxon>Tracheophyta</taxon>
        <taxon>Spermatophyta</taxon>
        <taxon>Magnoliopsida</taxon>
        <taxon>eudicotyledons</taxon>
        <taxon>Gunneridae</taxon>
        <taxon>Pentapetalae</taxon>
        <taxon>rosids</taxon>
        <taxon>fabids</taxon>
        <taxon>Fabales</taxon>
        <taxon>Fabaceae</taxon>
        <taxon>Papilionoideae</taxon>
        <taxon>50 kb inversion clade</taxon>
        <taxon>NPAAA clade</taxon>
        <taxon>indigoferoid/millettioid clade</taxon>
        <taxon>Phaseoleae</taxon>
        <taxon>Vigna</taxon>
    </lineage>
</organism>
<dbReference type="OMA" id="MQFTGIQ"/>
<dbReference type="GO" id="GO:0005634">
    <property type="term" value="C:nucleus"/>
    <property type="evidence" value="ECO:0007669"/>
    <property type="project" value="UniProtKB-SubCell"/>
</dbReference>
<dbReference type="AlphaFoldDB" id="A0A0L9U962"/>
<evidence type="ECO:0000256" key="1">
    <source>
        <dbReference type="ARBA" id="ARBA00004123"/>
    </source>
</evidence>